<dbReference type="InterPro" id="IPR001304">
    <property type="entry name" value="C-type_lectin-like"/>
</dbReference>
<dbReference type="OMA" id="ESTRTWT"/>
<evidence type="ECO:0000256" key="2">
    <source>
        <dbReference type="ARBA" id="ARBA00022734"/>
    </source>
</evidence>
<feature type="domain" description="C-type lectin" evidence="3">
    <location>
        <begin position="27"/>
        <end position="130"/>
    </location>
</feature>
<evidence type="ECO:0000313" key="5">
    <source>
        <dbReference type="Proteomes" id="UP000694404"/>
    </source>
</evidence>
<proteinExistence type="predicted"/>
<dbReference type="Ensembl" id="ENSCABT00000014672.1">
    <property type="protein sequence ID" value="ENSCABP00000013375.1"/>
    <property type="gene ID" value="ENSCABG00000010031.1"/>
</dbReference>
<dbReference type="GO" id="GO:0030246">
    <property type="term" value="F:carbohydrate binding"/>
    <property type="evidence" value="ECO:0007669"/>
    <property type="project" value="UniProtKB-KW"/>
</dbReference>
<dbReference type="InterPro" id="IPR016186">
    <property type="entry name" value="C-type_lectin-like/link_sf"/>
</dbReference>
<dbReference type="GeneTree" id="ENSGT00940000162705"/>
<organism evidence="4 5">
    <name type="scientific">Chelonoidis abingdonii</name>
    <name type="common">Abingdon island giant tortoise</name>
    <name type="synonym">Testudo abingdonii</name>
    <dbReference type="NCBI Taxonomy" id="106734"/>
    <lineage>
        <taxon>Eukaryota</taxon>
        <taxon>Metazoa</taxon>
        <taxon>Chordata</taxon>
        <taxon>Craniata</taxon>
        <taxon>Vertebrata</taxon>
        <taxon>Euteleostomi</taxon>
        <taxon>Archelosauria</taxon>
        <taxon>Testudinata</taxon>
        <taxon>Testudines</taxon>
        <taxon>Cryptodira</taxon>
        <taxon>Durocryptodira</taxon>
        <taxon>Testudinoidea</taxon>
        <taxon>Testudinidae</taxon>
        <taxon>Chelonoidis</taxon>
    </lineage>
</organism>
<dbReference type="PANTHER" id="PTHR45710:SF35">
    <property type="entry name" value="C-TYPE LECTIN DOMAIN FAMILY 2 MEMBER D"/>
    <property type="match status" value="1"/>
</dbReference>
<reference evidence="4" key="1">
    <citation type="submission" date="2025-08" db="UniProtKB">
        <authorList>
            <consortium name="Ensembl"/>
        </authorList>
    </citation>
    <scope>IDENTIFICATION</scope>
</reference>
<evidence type="ECO:0000256" key="1">
    <source>
        <dbReference type="ARBA" id="ARBA00004401"/>
    </source>
</evidence>
<dbReference type="PANTHER" id="PTHR45710">
    <property type="entry name" value="C-TYPE LECTIN DOMAIN-CONTAINING PROTEIN 180"/>
    <property type="match status" value="1"/>
</dbReference>
<dbReference type="SUPFAM" id="SSF56436">
    <property type="entry name" value="C-type lectin-like"/>
    <property type="match status" value="1"/>
</dbReference>
<dbReference type="PROSITE" id="PS51257">
    <property type="entry name" value="PROKAR_LIPOPROTEIN"/>
    <property type="match status" value="1"/>
</dbReference>
<dbReference type="Proteomes" id="UP000694404">
    <property type="component" value="Unplaced"/>
</dbReference>
<dbReference type="AlphaFoldDB" id="A0A8C0GT69"/>
<dbReference type="Gene3D" id="3.10.100.10">
    <property type="entry name" value="Mannose-Binding Protein A, subunit A"/>
    <property type="match status" value="1"/>
</dbReference>
<dbReference type="InterPro" id="IPR016187">
    <property type="entry name" value="CTDL_fold"/>
</dbReference>
<evidence type="ECO:0000313" key="4">
    <source>
        <dbReference type="Ensembl" id="ENSCABP00000013375.1"/>
    </source>
</evidence>
<dbReference type="SMART" id="SM00034">
    <property type="entry name" value="CLECT"/>
    <property type="match status" value="1"/>
</dbReference>
<keyword evidence="5" id="KW-1185">Reference proteome</keyword>
<name>A0A8C0GT69_CHEAB</name>
<accession>A0A8C0GT69</accession>
<keyword evidence="2" id="KW-0430">Lectin</keyword>
<sequence length="134" mass="14988">MSAKEPESCSAGAASAVAACPDGWIGYLGKCYYFSQAEGNWTYSQSHCSALGASLAGIDTQQEMEFMKRYKGLEDHWIGLQKSPGQRWKWSNGTEFSNWFRIRGSGNCAYMNSYRIASSSCSRQLPWICRKPVE</sequence>
<dbReference type="CDD" id="cd03593">
    <property type="entry name" value="CLECT_NK_receptors_like"/>
    <property type="match status" value="1"/>
</dbReference>
<dbReference type="InterPro" id="IPR033992">
    <property type="entry name" value="NKR-like_CTLD"/>
</dbReference>
<dbReference type="InterPro" id="IPR050828">
    <property type="entry name" value="C-type_lectin/matrix_domain"/>
</dbReference>
<protein>
    <recommendedName>
        <fullName evidence="3">C-type lectin domain-containing protein</fullName>
    </recommendedName>
</protein>
<dbReference type="Pfam" id="PF00059">
    <property type="entry name" value="Lectin_C"/>
    <property type="match status" value="1"/>
</dbReference>
<dbReference type="GO" id="GO:0005886">
    <property type="term" value="C:plasma membrane"/>
    <property type="evidence" value="ECO:0007669"/>
    <property type="project" value="UniProtKB-SubCell"/>
</dbReference>
<dbReference type="PROSITE" id="PS50041">
    <property type="entry name" value="C_TYPE_LECTIN_2"/>
    <property type="match status" value="1"/>
</dbReference>
<evidence type="ECO:0000259" key="3">
    <source>
        <dbReference type="PROSITE" id="PS50041"/>
    </source>
</evidence>
<reference evidence="4" key="2">
    <citation type="submission" date="2025-09" db="UniProtKB">
        <authorList>
            <consortium name="Ensembl"/>
        </authorList>
    </citation>
    <scope>IDENTIFICATION</scope>
</reference>
<comment type="subcellular location">
    <subcellularLocation>
        <location evidence="1">Cell membrane</location>
        <topology evidence="1">Single-pass type II membrane protein</topology>
    </subcellularLocation>
</comment>